<evidence type="ECO:0000313" key="1">
    <source>
        <dbReference type="EMBL" id="KKK60648.1"/>
    </source>
</evidence>
<feature type="non-terminal residue" evidence="1">
    <location>
        <position position="361"/>
    </location>
</feature>
<organism evidence="1">
    <name type="scientific">marine sediment metagenome</name>
    <dbReference type="NCBI Taxonomy" id="412755"/>
    <lineage>
        <taxon>unclassified sequences</taxon>
        <taxon>metagenomes</taxon>
        <taxon>ecological metagenomes</taxon>
    </lineage>
</organism>
<dbReference type="SUPFAM" id="SSF49373">
    <property type="entry name" value="Invasin/intimin cell-adhesion fragments"/>
    <property type="match status" value="1"/>
</dbReference>
<gene>
    <name evidence="1" type="ORF">LCGC14_3022260</name>
</gene>
<evidence type="ECO:0008006" key="2">
    <source>
        <dbReference type="Google" id="ProtNLM"/>
    </source>
</evidence>
<sequence length="361" mass="39269">DGEIAFTYPLHTVITNPVISLEHDGINFWTLQDGAAGEAVIKRWQIENNICELKDTTTLSPGFDSDAFTVEHYHTSLVSTVSGGDTIIQTSAYYSTVIVGGTVLTLGPNSSEQYEDVDVVSVSGTDITLASGVQYTHESNTGVNFYNNFWVFNKTGNGTLHKVNARTSANITTYSGIIYDNITACTFARINSVFSSNVDTLIYQQSSALRFVNIDTLANYGVATIDNQRVDTTIIPAYDLAVYGSTAYRLHSESNYYGADVNWGSVYNYVTSPIRSFVNSITVTAYPVIVPANGRNVLEIQAQVLDQYGTGVVDKPVSFTDDDSVGYITTTPVYTDVFGTTGIAKTYYRAGTVPRTVNVEG</sequence>
<dbReference type="InterPro" id="IPR013783">
    <property type="entry name" value="Ig-like_fold"/>
</dbReference>
<dbReference type="EMBL" id="LAZR01062865">
    <property type="protein sequence ID" value="KKK60648.1"/>
    <property type="molecule type" value="Genomic_DNA"/>
</dbReference>
<comment type="caution">
    <text evidence="1">The sequence shown here is derived from an EMBL/GenBank/DDBJ whole genome shotgun (WGS) entry which is preliminary data.</text>
</comment>
<reference evidence="1" key="1">
    <citation type="journal article" date="2015" name="Nature">
        <title>Complex archaea that bridge the gap between prokaryotes and eukaryotes.</title>
        <authorList>
            <person name="Spang A."/>
            <person name="Saw J.H."/>
            <person name="Jorgensen S.L."/>
            <person name="Zaremba-Niedzwiedzka K."/>
            <person name="Martijn J."/>
            <person name="Lind A.E."/>
            <person name="van Eijk R."/>
            <person name="Schleper C."/>
            <person name="Guy L."/>
            <person name="Ettema T.J."/>
        </authorList>
    </citation>
    <scope>NUCLEOTIDE SEQUENCE</scope>
</reference>
<dbReference type="AlphaFoldDB" id="A0A0F8WVD7"/>
<protein>
    <recommendedName>
        <fullName evidence="2">Big-1 domain-containing protein</fullName>
    </recommendedName>
</protein>
<dbReference type="InterPro" id="IPR008964">
    <property type="entry name" value="Invasin/intimin_cell_adhesion"/>
</dbReference>
<name>A0A0F8WVD7_9ZZZZ</name>
<feature type="non-terminal residue" evidence="1">
    <location>
        <position position="1"/>
    </location>
</feature>
<dbReference type="Gene3D" id="2.60.40.10">
    <property type="entry name" value="Immunoglobulins"/>
    <property type="match status" value="1"/>
</dbReference>
<accession>A0A0F8WVD7</accession>
<proteinExistence type="predicted"/>